<dbReference type="RefSeq" id="WP_139917244.1">
    <property type="nucleotide sequence ID" value="NZ_CBCSLE010000110.1"/>
</dbReference>
<reference evidence="1 2" key="1">
    <citation type="submission" date="2020-01" db="EMBL/GenBank/DDBJ databases">
        <title>The draft genome sequence of Corallococcus exiguus DSM 14696.</title>
        <authorList>
            <person name="Zhang X."/>
            <person name="Zhu H."/>
        </authorList>
    </citation>
    <scope>NUCLEOTIDE SEQUENCE [LARGE SCALE GENOMIC DNA]</scope>
    <source>
        <strain evidence="1 2">DSM 14696</strain>
    </source>
</reference>
<dbReference type="NCBIfam" id="NF047353">
    <property type="entry name" value="tube_lmo2291"/>
    <property type="match status" value="1"/>
</dbReference>
<dbReference type="AlphaFoldDB" id="A0A7X5BTS0"/>
<proteinExistence type="predicted"/>
<evidence type="ECO:0000313" key="1">
    <source>
        <dbReference type="EMBL" id="NBC40472.1"/>
    </source>
</evidence>
<sequence length="152" mass="15966">MAGEPEVLYAQRVHFTATPTTTLVSLEDGTSETPSTELDGINECSVSTAIDSVDMNYFGGDGYKRNAATLRGLTISLNGHRIAGNAAQDLMETHMLSGQVGYLHVIKDEAATAGKRGVRYAARIMSFDSGGPSSDVDKLTASLNGQGAPVKV</sequence>
<dbReference type="Pfam" id="PF06199">
    <property type="entry name" value="Phage_tail_2"/>
    <property type="match status" value="1"/>
</dbReference>
<keyword evidence="2" id="KW-1185">Reference proteome</keyword>
<dbReference type="EMBL" id="JAAAPK010000003">
    <property type="protein sequence ID" value="NBC40472.1"/>
    <property type="molecule type" value="Genomic_DNA"/>
</dbReference>
<comment type="caution">
    <text evidence="1">The sequence shown here is derived from an EMBL/GenBank/DDBJ whole genome shotgun (WGS) entry which is preliminary data.</text>
</comment>
<name>A0A7X5BTS0_9BACT</name>
<organism evidence="1 2">
    <name type="scientific">Corallococcus exiguus</name>
    <dbReference type="NCBI Taxonomy" id="83462"/>
    <lineage>
        <taxon>Bacteria</taxon>
        <taxon>Pseudomonadati</taxon>
        <taxon>Myxococcota</taxon>
        <taxon>Myxococcia</taxon>
        <taxon>Myxococcales</taxon>
        <taxon>Cystobacterineae</taxon>
        <taxon>Myxococcaceae</taxon>
        <taxon>Corallococcus</taxon>
    </lineage>
</organism>
<accession>A0A7X5BTS0</accession>
<gene>
    <name evidence="1" type="ORF">GTZ93_11610</name>
</gene>
<evidence type="ECO:0000313" key="2">
    <source>
        <dbReference type="Proteomes" id="UP000537825"/>
    </source>
</evidence>
<dbReference type="InterPro" id="IPR011855">
    <property type="entry name" value="Phgtail_TP901_1"/>
</dbReference>
<evidence type="ECO:0008006" key="3">
    <source>
        <dbReference type="Google" id="ProtNLM"/>
    </source>
</evidence>
<dbReference type="Proteomes" id="UP000537825">
    <property type="component" value="Unassembled WGS sequence"/>
</dbReference>
<protein>
    <recommendedName>
        <fullName evidence="3">Phage tail protein</fullName>
    </recommendedName>
</protein>